<keyword evidence="8 9" id="KW-0727">SH2 domain</keyword>
<keyword evidence="1 10" id="KW-0728">SH3 domain</keyword>
<dbReference type="InterPro" id="IPR001715">
    <property type="entry name" value="CH_dom"/>
</dbReference>
<dbReference type="InterPro" id="IPR000980">
    <property type="entry name" value="SH2"/>
</dbReference>
<dbReference type="Gene3D" id="3.30.60.20">
    <property type="match status" value="1"/>
</dbReference>
<evidence type="ECO:0000256" key="5">
    <source>
        <dbReference type="ARBA" id="ARBA00022737"/>
    </source>
</evidence>
<dbReference type="PANTHER" id="PTHR45818:SF3">
    <property type="entry name" value="PROTEIN VAV"/>
    <property type="match status" value="1"/>
</dbReference>
<keyword evidence="4" id="KW-0479">Metal-binding</keyword>
<dbReference type="SMART" id="SM00326">
    <property type="entry name" value="SH3"/>
    <property type="match status" value="1"/>
</dbReference>
<evidence type="ECO:0000259" key="15">
    <source>
        <dbReference type="PROSITE" id="PS50021"/>
    </source>
</evidence>
<dbReference type="SMART" id="SM00252">
    <property type="entry name" value="SH2"/>
    <property type="match status" value="1"/>
</dbReference>
<dbReference type="Pfam" id="PF00017">
    <property type="entry name" value="SH2"/>
    <property type="match status" value="1"/>
</dbReference>
<evidence type="ECO:0000256" key="4">
    <source>
        <dbReference type="ARBA" id="ARBA00022723"/>
    </source>
</evidence>
<evidence type="ECO:0000259" key="13">
    <source>
        <dbReference type="PROSITE" id="PS50003"/>
    </source>
</evidence>
<dbReference type="PROSITE" id="PS00479">
    <property type="entry name" value="ZF_DAG_PE_1"/>
    <property type="match status" value="1"/>
</dbReference>
<dbReference type="PANTHER" id="PTHR45818">
    <property type="entry name" value="PROTEIN VAV"/>
    <property type="match status" value="1"/>
</dbReference>
<dbReference type="GO" id="GO:0035556">
    <property type="term" value="P:intracellular signal transduction"/>
    <property type="evidence" value="ECO:0007669"/>
    <property type="project" value="InterPro"/>
</dbReference>
<evidence type="ECO:0000313" key="18">
    <source>
        <dbReference type="Proteomes" id="UP000789390"/>
    </source>
</evidence>
<dbReference type="PROSITE" id="PS50010">
    <property type="entry name" value="DH_2"/>
    <property type="match status" value="1"/>
</dbReference>
<dbReference type="PRINTS" id="PR00401">
    <property type="entry name" value="SH2DOMAIN"/>
</dbReference>
<dbReference type="GO" id="GO:0008270">
    <property type="term" value="F:zinc ion binding"/>
    <property type="evidence" value="ECO:0007669"/>
    <property type="project" value="UniProtKB-KW"/>
</dbReference>
<accession>A0A8J2S2U3</accession>
<dbReference type="AlphaFoldDB" id="A0A8J2S2U3"/>
<evidence type="ECO:0000256" key="8">
    <source>
        <dbReference type="ARBA" id="ARBA00022999"/>
    </source>
</evidence>
<dbReference type="Pfam" id="PF22697">
    <property type="entry name" value="SOS1_NGEF_PH"/>
    <property type="match status" value="1"/>
</dbReference>
<keyword evidence="6" id="KW-0863">Zinc-finger</keyword>
<dbReference type="Proteomes" id="UP000789390">
    <property type="component" value="Unassembled WGS sequence"/>
</dbReference>
<dbReference type="EMBL" id="CAKKLH010000282">
    <property type="protein sequence ID" value="CAH0108277.1"/>
    <property type="molecule type" value="Genomic_DNA"/>
</dbReference>
<evidence type="ECO:0000256" key="7">
    <source>
        <dbReference type="ARBA" id="ARBA00022833"/>
    </source>
</evidence>
<dbReference type="CDD" id="cd00160">
    <property type="entry name" value="RhoGEF"/>
    <property type="match status" value="1"/>
</dbReference>
<dbReference type="InterPro" id="IPR011993">
    <property type="entry name" value="PH-like_dom_sf"/>
</dbReference>
<dbReference type="Gene3D" id="2.30.29.30">
    <property type="entry name" value="Pleckstrin-homology domain (PH domain)/Phosphotyrosine-binding domain (PTB)"/>
    <property type="match status" value="1"/>
</dbReference>
<dbReference type="InterPro" id="IPR055251">
    <property type="entry name" value="SOS1_NGEF_PH"/>
</dbReference>
<dbReference type="InterPro" id="IPR035899">
    <property type="entry name" value="DBL_dom_sf"/>
</dbReference>
<dbReference type="Pfam" id="PF00621">
    <property type="entry name" value="RhoGEF"/>
    <property type="match status" value="1"/>
</dbReference>
<evidence type="ECO:0008006" key="19">
    <source>
        <dbReference type="Google" id="ProtNLM"/>
    </source>
</evidence>
<evidence type="ECO:0000259" key="12">
    <source>
        <dbReference type="PROSITE" id="PS50002"/>
    </source>
</evidence>
<dbReference type="InterPro" id="IPR001331">
    <property type="entry name" value="GDS_CDC24_CS"/>
</dbReference>
<dbReference type="SUPFAM" id="SSF50729">
    <property type="entry name" value="PH domain-like"/>
    <property type="match status" value="1"/>
</dbReference>
<dbReference type="GO" id="GO:0016477">
    <property type="term" value="P:cell migration"/>
    <property type="evidence" value="ECO:0007669"/>
    <property type="project" value="TreeGrafter"/>
</dbReference>
<dbReference type="SUPFAM" id="SSF50044">
    <property type="entry name" value="SH3-domain"/>
    <property type="match status" value="1"/>
</dbReference>
<dbReference type="SUPFAM" id="SSF55550">
    <property type="entry name" value="SH2 domain"/>
    <property type="match status" value="1"/>
</dbReference>
<dbReference type="InterPro" id="IPR001849">
    <property type="entry name" value="PH_domain"/>
</dbReference>
<evidence type="ECO:0000256" key="2">
    <source>
        <dbReference type="ARBA" id="ARBA00022553"/>
    </source>
</evidence>
<dbReference type="InterPro" id="IPR002219">
    <property type="entry name" value="PKC_DAG/PE"/>
</dbReference>
<dbReference type="InterPro" id="IPR036872">
    <property type="entry name" value="CH_dom_sf"/>
</dbReference>
<comment type="caution">
    <text evidence="17">The sequence shown here is derived from an EMBL/GenBank/DDBJ whole genome shotgun (WGS) entry which is preliminary data.</text>
</comment>
<dbReference type="Pfam" id="PF00307">
    <property type="entry name" value="CH"/>
    <property type="match status" value="1"/>
</dbReference>
<dbReference type="SMART" id="SM00325">
    <property type="entry name" value="RhoGEF"/>
    <property type="match status" value="1"/>
</dbReference>
<dbReference type="InterPro" id="IPR036860">
    <property type="entry name" value="SH2_dom_sf"/>
</dbReference>
<dbReference type="Gene3D" id="3.30.505.10">
    <property type="entry name" value="SH2 domain"/>
    <property type="match status" value="1"/>
</dbReference>
<dbReference type="GO" id="GO:0048468">
    <property type="term" value="P:cell development"/>
    <property type="evidence" value="ECO:0007669"/>
    <property type="project" value="UniProtKB-ARBA"/>
</dbReference>
<organism evidence="17 18">
    <name type="scientific">Daphnia galeata</name>
    <dbReference type="NCBI Taxonomy" id="27404"/>
    <lineage>
        <taxon>Eukaryota</taxon>
        <taxon>Metazoa</taxon>
        <taxon>Ecdysozoa</taxon>
        <taxon>Arthropoda</taxon>
        <taxon>Crustacea</taxon>
        <taxon>Branchiopoda</taxon>
        <taxon>Diplostraca</taxon>
        <taxon>Cladocera</taxon>
        <taxon>Anomopoda</taxon>
        <taxon>Daphniidae</taxon>
        <taxon>Daphnia</taxon>
    </lineage>
</organism>
<dbReference type="GO" id="GO:0005737">
    <property type="term" value="C:cytoplasm"/>
    <property type="evidence" value="ECO:0007669"/>
    <property type="project" value="TreeGrafter"/>
</dbReference>
<dbReference type="Pfam" id="PF07653">
    <property type="entry name" value="SH3_2"/>
    <property type="match status" value="1"/>
</dbReference>
<feature type="domain" description="SH2" evidence="11">
    <location>
        <begin position="611"/>
        <end position="717"/>
    </location>
</feature>
<sequence length="785" mass="91476">MAGLQRVPLWRECVDWLDRLKILRSDQFPPNSELIHFGQCIRDGFILCYLITKLDPNALDFHDVCQRTQMSQYMSLKNIRLFLRACRNKFDLGDSDLFEPAMLFDYTDFGKVLRTLSKLSKCTKVAQKGIEGFPAVDSRHYVEDDEIYRKLEDIDQQEDQYCEYNYAVTGENIYEELCSVAEHNKSPQTYPFHQPPMVKREYSIRELVESEKRYIEAIGMIKTNFIGPLSTFLREDEKKCIFHGIEELHEIHLGLYSDLIKTCSANNNIKLHMVFLNWKDKFLIYGSICSNLSSARRAIKSAICRSREVAEKIERCQREASEGALNLEDLITLPMQRLLKYPLLLENLCKHTDKSHEEYHDLQLAYEAMVDIADYTNESTRDYEMRQIIKDVQASISNWNTMENCDLVDYGRLIKDGELKMRSHEESRNAKTRYVFLFNRGVIFCKATRGDQYSFKLFLSLEKLKLEDHPTSRSQNSREIRWSHQWLLVDNQNKTAYTLYAKSAEAKNKWICAFSETLEKLNPAESWGTDHNYEFFTFPNSISCHLCKKLLKGSFLQGYRCNKCRVSVHRECLGSMTKSCGVPIPPPRPRPIGPKLSSPALHHVELERYPWFAGEMTRTAAEAVLRNTPLGTYLLRFKSNDNTFALSLRTGDEIKHMKVVHTSDNGGRFFLSESFLFRSVVELINRYEHNSLRESFKGQVFLCITHYALDAYLKVPWKHLFATAQVIKEYVPEDVDLNQLSISKGQHLIVVSKEGDENGWWKGRFNDQDGYFPKDFVKEDKFYDG</sequence>
<evidence type="ECO:0000256" key="3">
    <source>
        <dbReference type="ARBA" id="ARBA00022658"/>
    </source>
</evidence>
<proteinExistence type="predicted"/>
<dbReference type="PROSITE" id="PS00741">
    <property type="entry name" value="DH_1"/>
    <property type="match status" value="1"/>
</dbReference>
<dbReference type="PROSITE" id="PS50081">
    <property type="entry name" value="ZF_DAG_PE_2"/>
    <property type="match status" value="1"/>
</dbReference>
<feature type="domain" description="PH" evidence="13">
    <location>
        <begin position="412"/>
        <end position="519"/>
    </location>
</feature>
<gene>
    <name evidence="17" type="ORF">DGAL_LOCUS11648</name>
</gene>
<evidence type="ECO:0000259" key="16">
    <source>
        <dbReference type="PROSITE" id="PS50081"/>
    </source>
</evidence>
<dbReference type="PROSITE" id="PS50002">
    <property type="entry name" value="SH3"/>
    <property type="match status" value="1"/>
</dbReference>
<evidence type="ECO:0000256" key="1">
    <source>
        <dbReference type="ARBA" id="ARBA00022443"/>
    </source>
</evidence>
<evidence type="ECO:0000256" key="6">
    <source>
        <dbReference type="ARBA" id="ARBA00022771"/>
    </source>
</evidence>
<dbReference type="SUPFAM" id="SSF48065">
    <property type="entry name" value="DBL homology domain (DH-domain)"/>
    <property type="match status" value="1"/>
</dbReference>
<protein>
    <recommendedName>
        <fullName evidence="19">Guanine nucleotide exchange factor VAV2</fullName>
    </recommendedName>
</protein>
<keyword evidence="7" id="KW-0862">Zinc</keyword>
<dbReference type="InterPro" id="IPR036028">
    <property type="entry name" value="SH3-like_dom_sf"/>
</dbReference>
<feature type="domain" description="DH" evidence="14">
    <location>
        <begin position="199"/>
        <end position="379"/>
    </location>
</feature>
<dbReference type="SMART" id="SM00233">
    <property type="entry name" value="PH"/>
    <property type="match status" value="1"/>
</dbReference>
<dbReference type="Gene3D" id="2.30.30.40">
    <property type="entry name" value="SH3 Domains"/>
    <property type="match status" value="1"/>
</dbReference>
<keyword evidence="3" id="KW-0344">Guanine-nucleotide releasing factor</keyword>
<dbReference type="CDD" id="cd21201">
    <property type="entry name" value="CH_VAV"/>
    <property type="match status" value="1"/>
</dbReference>
<evidence type="ECO:0000313" key="17">
    <source>
        <dbReference type="EMBL" id="CAH0108277.1"/>
    </source>
</evidence>
<evidence type="ECO:0000259" key="11">
    <source>
        <dbReference type="PROSITE" id="PS50001"/>
    </source>
</evidence>
<dbReference type="SUPFAM" id="SSF47576">
    <property type="entry name" value="Calponin-homology domain, CH-domain"/>
    <property type="match status" value="1"/>
</dbReference>
<dbReference type="Gene3D" id="1.20.900.10">
    <property type="entry name" value="Dbl homology (DH) domain"/>
    <property type="match status" value="1"/>
</dbReference>
<dbReference type="SMART" id="SM00109">
    <property type="entry name" value="C1"/>
    <property type="match status" value="1"/>
</dbReference>
<dbReference type="InterPro" id="IPR037832">
    <property type="entry name" value="PH_Vav"/>
</dbReference>
<evidence type="ECO:0000256" key="9">
    <source>
        <dbReference type="PROSITE-ProRule" id="PRU00191"/>
    </source>
</evidence>
<dbReference type="SMART" id="SM00033">
    <property type="entry name" value="CH"/>
    <property type="match status" value="1"/>
</dbReference>
<keyword evidence="5" id="KW-0677">Repeat</keyword>
<name>A0A8J2S2U3_9CRUS</name>
<dbReference type="Pfam" id="PF00130">
    <property type="entry name" value="C1_1"/>
    <property type="match status" value="1"/>
</dbReference>
<dbReference type="InterPro" id="IPR000219">
    <property type="entry name" value="DH_dom"/>
</dbReference>
<evidence type="ECO:0000259" key="14">
    <source>
        <dbReference type="PROSITE" id="PS50010"/>
    </source>
</evidence>
<dbReference type="PROSITE" id="PS50001">
    <property type="entry name" value="SH2"/>
    <property type="match status" value="1"/>
</dbReference>
<dbReference type="PROSITE" id="PS50021">
    <property type="entry name" value="CH"/>
    <property type="match status" value="1"/>
</dbReference>
<keyword evidence="2" id="KW-0597">Phosphoprotein</keyword>
<dbReference type="CDD" id="cd20810">
    <property type="entry name" value="C1_VAV"/>
    <property type="match status" value="1"/>
</dbReference>
<dbReference type="InterPro" id="IPR001452">
    <property type="entry name" value="SH3_domain"/>
</dbReference>
<dbReference type="Gene3D" id="1.10.418.10">
    <property type="entry name" value="Calponin-like domain"/>
    <property type="match status" value="1"/>
</dbReference>
<reference evidence="17" key="1">
    <citation type="submission" date="2021-11" db="EMBL/GenBank/DDBJ databases">
        <authorList>
            <person name="Schell T."/>
        </authorList>
    </citation>
    <scope>NUCLEOTIDE SEQUENCE</scope>
    <source>
        <strain evidence="17">M5</strain>
    </source>
</reference>
<evidence type="ECO:0000256" key="10">
    <source>
        <dbReference type="PROSITE-ProRule" id="PRU00192"/>
    </source>
</evidence>
<feature type="domain" description="Phorbol-ester/DAG-type" evidence="16">
    <location>
        <begin position="530"/>
        <end position="580"/>
    </location>
</feature>
<dbReference type="OrthoDB" id="5340910at2759"/>
<feature type="domain" description="SH3" evidence="12">
    <location>
        <begin position="719"/>
        <end position="782"/>
    </location>
</feature>
<dbReference type="PROSITE" id="PS50003">
    <property type="entry name" value="PH_DOMAIN"/>
    <property type="match status" value="1"/>
</dbReference>
<feature type="domain" description="Calponin-homology (CH)" evidence="15">
    <location>
        <begin position="7"/>
        <end position="123"/>
    </location>
</feature>
<dbReference type="GO" id="GO:0005085">
    <property type="term" value="F:guanyl-nucleotide exchange factor activity"/>
    <property type="evidence" value="ECO:0007669"/>
    <property type="project" value="UniProtKB-KW"/>
</dbReference>
<dbReference type="CDD" id="cd01223">
    <property type="entry name" value="PH_Vav"/>
    <property type="match status" value="1"/>
</dbReference>
<keyword evidence="18" id="KW-1185">Reference proteome</keyword>